<evidence type="ECO:0000313" key="2">
    <source>
        <dbReference type="Proteomes" id="UP000681526"/>
    </source>
</evidence>
<keyword evidence="2" id="KW-1185">Reference proteome</keyword>
<organism evidence="1 2">
    <name type="scientific">Thermobacillus xylanilyticus</name>
    <dbReference type="NCBI Taxonomy" id="76633"/>
    <lineage>
        <taxon>Bacteria</taxon>
        <taxon>Bacillati</taxon>
        <taxon>Bacillota</taxon>
        <taxon>Bacilli</taxon>
        <taxon>Bacillales</taxon>
        <taxon>Paenibacillaceae</taxon>
        <taxon>Thermobacillus</taxon>
    </lineage>
</organism>
<dbReference type="SUPFAM" id="SSF56059">
    <property type="entry name" value="Glutathione synthetase ATP-binding domain-like"/>
    <property type="match status" value="1"/>
</dbReference>
<name>A0ABM8V6L5_THEXY</name>
<evidence type="ECO:0000313" key="1">
    <source>
        <dbReference type="EMBL" id="CAG5090308.1"/>
    </source>
</evidence>
<reference evidence="1 2" key="1">
    <citation type="submission" date="2021-04" db="EMBL/GenBank/DDBJ databases">
        <authorList>
            <person name="Rakotoarivonina H."/>
        </authorList>
    </citation>
    <scope>NUCLEOTIDE SEQUENCE [LARGE SCALE GENOMIC DNA]</scope>
    <source>
        <strain evidence="1 2">XE</strain>
    </source>
</reference>
<proteinExistence type="predicted"/>
<gene>
    <name evidence="1" type="primary">txxe 1963-yheD5</name>
    <name evidence="1" type="ORF">TXXE_13990</name>
</gene>
<accession>A0ABM8V6L5</accession>
<dbReference type="Pfam" id="PF14398">
    <property type="entry name" value="ATPgrasp_YheCD"/>
    <property type="match status" value="1"/>
</dbReference>
<comment type="caution">
    <text evidence="1">The sequence shown here is derived from an EMBL/GenBank/DDBJ whole genome shotgun (WGS) entry which is preliminary data.</text>
</comment>
<sequence>MAIKRVRSKLAKTEVLIRHPGLRELIPETRRLSQQSLSDMLHHYGMVYVKPDKGTFGKGVIRVERTSTGYLARVDTRSYRFGSIDSLYDGLQRLKRKGLYVVQRGIRLLKHKGRRFDIRVMVQRSPQGVWEATGIIGRLSHPKKIVTNYHSGGTPMAFSTLMSTHLDAGRRKAYAEQLRKLGVTTARQLQRRWPGLKEIGLDIAIDNSLKPWILEVNTAPDPFIFRKLKDKSVFRKIYRYAAAYGRFKKKSRIRSGIRARRRKAVR</sequence>
<protein>
    <submittedName>
        <fullName evidence="1">Endospore coat-associated protein yheC</fullName>
    </submittedName>
</protein>
<dbReference type="InterPro" id="IPR026838">
    <property type="entry name" value="YheC/D"/>
</dbReference>
<dbReference type="Proteomes" id="UP000681526">
    <property type="component" value="Unassembled WGS sequence"/>
</dbReference>
<dbReference type="EMBL" id="CAJRAY010000072">
    <property type="protein sequence ID" value="CAG5090308.1"/>
    <property type="molecule type" value="Genomic_DNA"/>
</dbReference>
<dbReference type="RefSeq" id="WP_213485120.1">
    <property type="nucleotide sequence ID" value="NZ_CAJRAY010000072.1"/>
</dbReference>
<dbReference type="Gene3D" id="3.30.470.20">
    <property type="entry name" value="ATP-grasp fold, B domain"/>
    <property type="match status" value="1"/>
</dbReference>